<feature type="domain" description="HTH tetR-type" evidence="3">
    <location>
        <begin position="13"/>
        <end position="73"/>
    </location>
</feature>
<dbReference type="SUPFAM" id="SSF48498">
    <property type="entry name" value="Tetracyclin repressor-like, C-terminal domain"/>
    <property type="match status" value="1"/>
</dbReference>
<dbReference type="Gene3D" id="1.10.357.10">
    <property type="entry name" value="Tetracycline Repressor, domain 2"/>
    <property type="match status" value="1"/>
</dbReference>
<dbReference type="PANTHER" id="PTHR30055">
    <property type="entry name" value="HTH-TYPE TRANSCRIPTIONAL REGULATOR RUTR"/>
    <property type="match status" value="1"/>
</dbReference>
<evidence type="ECO:0000313" key="4">
    <source>
        <dbReference type="EMBL" id="KVK80190.1"/>
    </source>
</evidence>
<dbReference type="RefSeq" id="WP_059523895.1">
    <property type="nucleotide sequence ID" value="NZ_LOXZ01000030.1"/>
</dbReference>
<dbReference type="EMBL" id="LOYH01000062">
    <property type="protein sequence ID" value="KVK80190.1"/>
    <property type="molecule type" value="Genomic_DNA"/>
</dbReference>
<dbReference type="Proteomes" id="UP000069001">
    <property type="component" value="Unassembled WGS sequence"/>
</dbReference>
<sequence>MDPSRLTRTQRRDATRERLLVAASEIFAEKGYAAASIEDIATAAGHTRGAFYSNFRGKTEVLFELLRRDHDDAATAWQRINGMPSGSVEDAQHAMLAYWRWRAARHASRLMWLDAQLRAARDPQFRAQFGALLRERQALAAACIDAFATRTGVSPSLPADVLALGLTALSDSMQSLSAADVRSTDNAPADAVLVGFITQTVFDRARG</sequence>
<organism evidence="4 5">
    <name type="scientific">Burkholderia cepacia</name>
    <name type="common">Pseudomonas cepacia</name>
    <dbReference type="NCBI Taxonomy" id="292"/>
    <lineage>
        <taxon>Bacteria</taxon>
        <taxon>Pseudomonadati</taxon>
        <taxon>Pseudomonadota</taxon>
        <taxon>Betaproteobacteria</taxon>
        <taxon>Burkholderiales</taxon>
        <taxon>Burkholderiaceae</taxon>
        <taxon>Burkholderia</taxon>
        <taxon>Burkholderia cepacia complex</taxon>
    </lineage>
</organism>
<evidence type="ECO:0000313" key="5">
    <source>
        <dbReference type="Proteomes" id="UP000069001"/>
    </source>
</evidence>
<dbReference type="GO" id="GO:0003700">
    <property type="term" value="F:DNA-binding transcription factor activity"/>
    <property type="evidence" value="ECO:0007669"/>
    <property type="project" value="TreeGrafter"/>
</dbReference>
<proteinExistence type="predicted"/>
<evidence type="ECO:0000256" key="1">
    <source>
        <dbReference type="ARBA" id="ARBA00023125"/>
    </source>
</evidence>
<dbReference type="InterPro" id="IPR001647">
    <property type="entry name" value="HTH_TetR"/>
</dbReference>
<dbReference type="Pfam" id="PF00440">
    <property type="entry name" value="TetR_N"/>
    <property type="match status" value="1"/>
</dbReference>
<dbReference type="SUPFAM" id="SSF46689">
    <property type="entry name" value="Homeodomain-like"/>
    <property type="match status" value="1"/>
</dbReference>
<dbReference type="InterPro" id="IPR036271">
    <property type="entry name" value="Tet_transcr_reg_TetR-rel_C_sf"/>
</dbReference>
<gene>
    <name evidence="4" type="ORF">WS90_01445</name>
</gene>
<reference evidence="4 5" key="1">
    <citation type="submission" date="2015-11" db="EMBL/GenBank/DDBJ databases">
        <title>Expanding the genomic diversity of Burkholderia species for the development of highly accurate diagnostics.</title>
        <authorList>
            <person name="Sahl J."/>
            <person name="Keim P."/>
            <person name="Wagner D."/>
        </authorList>
    </citation>
    <scope>NUCLEOTIDE SEQUENCE [LARGE SCALE GENOMIC DNA]</scope>
    <source>
        <strain evidence="4 5">MSMB1302</strain>
    </source>
</reference>
<evidence type="ECO:0000256" key="2">
    <source>
        <dbReference type="PROSITE-ProRule" id="PRU00335"/>
    </source>
</evidence>
<dbReference type="AlphaFoldDB" id="A0A104DAE1"/>
<dbReference type="PRINTS" id="PR00455">
    <property type="entry name" value="HTHTETR"/>
</dbReference>
<dbReference type="InterPro" id="IPR009057">
    <property type="entry name" value="Homeodomain-like_sf"/>
</dbReference>
<dbReference type="PANTHER" id="PTHR30055:SF241">
    <property type="entry name" value="TRANSCRIPTIONAL REGULATORY PROTEIN"/>
    <property type="match status" value="1"/>
</dbReference>
<comment type="caution">
    <text evidence="4">The sequence shown here is derived from an EMBL/GenBank/DDBJ whole genome shotgun (WGS) entry which is preliminary data.</text>
</comment>
<keyword evidence="1 2" id="KW-0238">DNA-binding</keyword>
<accession>A0A104DAE1</accession>
<protein>
    <submittedName>
        <fullName evidence="4">TetR family transcriptional regulator</fullName>
    </submittedName>
</protein>
<dbReference type="GO" id="GO:0000976">
    <property type="term" value="F:transcription cis-regulatory region binding"/>
    <property type="evidence" value="ECO:0007669"/>
    <property type="project" value="TreeGrafter"/>
</dbReference>
<dbReference type="InterPro" id="IPR050109">
    <property type="entry name" value="HTH-type_TetR-like_transc_reg"/>
</dbReference>
<name>A0A104DAE1_BURCE</name>
<feature type="DNA-binding region" description="H-T-H motif" evidence="2">
    <location>
        <begin position="36"/>
        <end position="55"/>
    </location>
</feature>
<evidence type="ECO:0000259" key="3">
    <source>
        <dbReference type="PROSITE" id="PS50977"/>
    </source>
</evidence>
<dbReference type="PROSITE" id="PS50977">
    <property type="entry name" value="HTH_TETR_2"/>
    <property type="match status" value="1"/>
</dbReference>